<feature type="domain" description="Methyltransferase" evidence="2">
    <location>
        <begin position="53"/>
        <end position="150"/>
    </location>
</feature>
<sequence>MTETIHNEQLAGAAFSNQSAVFDDLYSGDTIIAYKRQRVRSHVLQYLKPGGSILELNSGTGEDALFFAQNGFKVHATDISEGMQSQLRHKVQSAGMAGNITNELCSFNHLEQLKERGPYDLIFSNFAGLNCTGELDKVLASFTPLLKPGGMVTLVVLPKFCLWEMLLVFKGKFRTAFRRFFSAKGRKAHVEGVYFACWYYPPSYIKKHLKEEFDLLGMEGLCTIVPPSYMEGFAEKHSGLYRFLVRWEEKLKATWPWNLIGDYYIISLKKKA</sequence>
<accession>A0A4Y8SH66</accession>
<evidence type="ECO:0000256" key="1">
    <source>
        <dbReference type="ARBA" id="ARBA00022679"/>
    </source>
</evidence>
<dbReference type="GO" id="GO:0008168">
    <property type="term" value="F:methyltransferase activity"/>
    <property type="evidence" value="ECO:0007669"/>
    <property type="project" value="UniProtKB-KW"/>
</dbReference>
<keyword evidence="4" id="KW-1185">Reference proteome</keyword>
<dbReference type="PANTHER" id="PTHR43861">
    <property type="entry name" value="TRANS-ACONITATE 2-METHYLTRANSFERASE-RELATED"/>
    <property type="match status" value="1"/>
</dbReference>
<evidence type="ECO:0000313" key="3">
    <source>
        <dbReference type="EMBL" id="TFF38212.1"/>
    </source>
</evidence>
<dbReference type="RefSeq" id="WP_133229896.1">
    <property type="nucleotide sequence ID" value="NZ_SOZE01000007.1"/>
</dbReference>
<evidence type="ECO:0000313" key="4">
    <source>
        <dbReference type="Proteomes" id="UP000297540"/>
    </source>
</evidence>
<dbReference type="InterPro" id="IPR041698">
    <property type="entry name" value="Methyltransf_25"/>
</dbReference>
<dbReference type="Gene3D" id="3.40.50.150">
    <property type="entry name" value="Vaccinia Virus protein VP39"/>
    <property type="match status" value="1"/>
</dbReference>
<evidence type="ECO:0000259" key="2">
    <source>
        <dbReference type="Pfam" id="PF13649"/>
    </source>
</evidence>
<dbReference type="EMBL" id="SOZE01000007">
    <property type="protein sequence ID" value="TFF38212.1"/>
    <property type="molecule type" value="Genomic_DNA"/>
</dbReference>
<dbReference type="OrthoDB" id="529208at2"/>
<keyword evidence="1 3" id="KW-0808">Transferase</keyword>
<reference evidence="3 4" key="1">
    <citation type="journal article" date="2017" name="Int. J. Syst. Evol. Microbiol.">
        <title>Mucilaginibacterpsychrotolerans sp. nov., isolated from peatlands.</title>
        <authorList>
            <person name="Deng Y."/>
            <person name="Shen L."/>
            <person name="Xu B."/>
            <person name="Liu Y."/>
            <person name="Gu Z."/>
            <person name="Liu H."/>
            <person name="Zhou Y."/>
        </authorList>
    </citation>
    <scope>NUCLEOTIDE SEQUENCE [LARGE SCALE GENOMIC DNA]</scope>
    <source>
        <strain evidence="3 4">NH7-4</strain>
    </source>
</reference>
<dbReference type="Pfam" id="PF13649">
    <property type="entry name" value="Methyltransf_25"/>
    <property type="match status" value="1"/>
</dbReference>
<proteinExistence type="predicted"/>
<organism evidence="3 4">
    <name type="scientific">Mucilaginibacter psychrotolerans</name>
    <dbReference type="NCBI Taxonomy" id="1524096"/>
    <lineage>
        <taxon>Bacteria</taxon>
        <taxon>Pseudomonadati</taxon>
        <taxon>Bacteroidota</taxon>
        <taxon>Sphingobacteriia</taxon>
        <taxon>Sphingobacteriales</taxon>
        <taxon>Sphingobacteriaceae</taxon>
        <taxon>Mucilaginibacter</taxon>
    </lineage>
</organism>
<dbReference type="Proteomes" id="UP000297540">
    <property type="component" value="Unassembled WGS sequence"/>
</dbReference>
<dbReference type="GO" id="GO:0032259">
    <property type="term" value="P:methylation"/>
    <property type="evidence" value="ECO:0007669"/>
    <property type="project" value="UniProtKB-KW"/>
</dbReference>
<dbReference type="InterPro" id="IPR029063">
    <property type="entry name" value="SAM-dependent_MTases_sf"/>
</dbReference>
<protein>
    <submittedName>
        <fullName evidence="3">Class I SAM-dependent methyltransferase</fullName>
    </submittedName>
</protein>
<name>A0A4Y8SH66_9SPHI</name>
<keyword evidence="3" id="KW-0489">Methyltransferase</keyword>
<gene>
    <name evidence="3" type="ORF">E2R66_09245</name>
</gene>
<comment type="caution">
    <text evidence="3">The sequence shown here is derived from an EMBL/GenBank/DDBJ whole genome shotgun (WGS) entry which is preliminary data.</text>
</comment>
<dbReference type="CDD" id="cd02440">
    <property type="entry name" value="AdoMet_MTases"/>
    <property type="match status" value="1"/>
</dbReference>
<dbReference type="SUPFAM" id="SSF53335">
    <property type="entry name" value="S-adenosyl-L-methionine-dependent methyltransferases"/>
    <property type="match status" value="1"/>
</dbReference>
<dbReference type="AlphaFoldDB" id="A0A4Y8SH66"/>